<proteinExistence type="predicted"/>
<evidence type="ECO:0000313" key="2">
    <source>
        <dbReference type="Proteomes" id="UP001234495"/>
    </source>
</evidence>
<protein>
    <submittedName>
        <fullName evidence="1">Uncharacterized protein</fullName>
    </submittedName>
</protein>
<name>A0ABT9ZDX7_9BACI</name>
<sequence length="34" mass="4193">MWTIFNIEGIEHVGDWTIDSQVDEWLRFYTTYLL</sequence>
<accession>A0ABT9ZDX7</accession>
<dbReference type="EMBL" id="JAUSUD010000002">
    <property type="protein sequence ID" value="MDQ0229445.1"/>
    <property type="molecule type" value="Genomic_DNA"/>
</dbReference>
<evidence type="ECO:0000313" key="1">
    <source>
        <dbReference type="EMBL" id="MDQ0229445.1"/>
    </source>
</evidence>
<reference evidence="1 2" key="1">
    <citation type="submission" date="2023-07" db="EMBL/GenBank/DDBJ databases">
        <title>Genomic Encyclopedia of Type Strains, Phase IV (KMG-IV): sequencing the most valuable type-strain genomes for metagenomic binning, comparative biology and taxonomic classification.</title>
        <authorList>
            <person name="Goeker M."/>
        </authorList>
    </citation>
    <scope>NUCLEOTIDE SEQUENCE [LARGE SCALE GENOMIC DNA]</scope>
    <source>
        <strain evidence="1 2">DSM 29005</strain>
    </source>
</reference>
<gene>
    <name evidence="1" type="ORF">J2S19_000696</name>
</gene>
<organism evidence="1 2">
    <name type="scientific">Metabacillus malikii</name>
    <dbReference type="NCBI Taxonomy" id="1504265"/>
    <lineage>
        <taxon>Bacteria</taxon>
        <taxon>Bacillati</taxon>
        <taxon>Bacillota</taxon>
        <taxon>Bacilli</taxon>
        <taxon>Bacillales</taxon>
        <taxon>Bacillaceae</taxon>
        <taxon>Metabacillus</taxon>
    </lineage>
</organism>
<keyword evidence="2" id="KW-1185">Reference proteome</keyword>
<dbReference type="Proteomes" id="UP001234495">
    <property type="component" value="Unassembled WGS sequence"/>
</dbReference>
<comment type="caution">
    <text evidence="1">The sequence shown here is derived from an EMBL/GenBank/DDBJ whole genome shotgun (WGS) entry which is preliminary data.</text>
</comment>